<comment type="similarity">
    <text evidence="1">Belongs to the LysR transcriptional regulatory family.</text>
</comment>
<evidence type="ECO:0000256" key="1">
    <source>
        <dbReference type="ARBA" id="ARBA00009437"/>
    </source>
</evidence>
<dbReference type="Proteomes" id="UP000076967">
    <property type="component" value="Unassembled WGS sequence"/>
</dbReference>
<keyword evidence="2" id="KW-0805">Transcription regulation</keyword>
<dbReference type="PANTHER" id="PTHR30126:SF39">
    <property type="entry name" value="HTH-TYPE TRANSCRIPTIONAL REGULATOR CYSL"/>
    <property type="match status" value="1"/>
</dbReference>
<reference evidence="6 7" key="1">
    <citation type="submission" date="2016-03" db="EMBL/GenBank/DDBJ databases">
        <title>Draft genome sequence of Paenibacillus glacialis DSM 22343.</title>
        <authorList>
            <person name="Shin S.-K."/>
            <person name="Yi H."/>
        </authorList>
    </citation>
    <scope>NUCLEOTIDE SEQUENCE [LARGE SCALE GENOMIC DNA]</scope>
    <source>
        <strain evidence="6 7">DSM 22343</strain>
    </source>
</reference>
<dbReference type="InterPro" id="IPR036388">
    <property type="entry name" value="WH-like_DNA-bd_sf"/>
</dbReference>
<dbReference type="GO" id="GO:0000976">
    <property type="term" value="F:transcription cis-regulatory region binding"/>
    <property type="evidence" value="ECO:0007669"/>
    <property type="project" value="TreeGrafter"/>
</dbReference>
<comment type="caution">
    <text evidence="6">The sequence shown here is derived from an EMBL/GenBank/DDBJ whole genome shotgun (WGS) entry which is preliminary data.</text>
</comment>
<name>A0A168BZD1_9BACL</name>
<evidence type="ECO:0000256" key="3">
    <source>
        <dbReference type="ARBA" id="ARBA00023125"/>
    </source>
</evidence>
<keyword evidence="3" id="KW-0238">DNA-binding</keyword>
<dbReference type="InterPro" id="IPR036390">
    <property type="entry name" value="WH_DNA-bd_sf"/>
</dbReference>
<evidence type="ECO:0000313" key="7">
    <source>
        <dbReference type="Proteomes" id="UP000076967"/>
    </source>
</evidence>
<dbReference type="InterPro" id="IPR000847">
    <property type="entry name" value="LysR_HTH_N"/>
</dbReference>
<dbReference type="SUPFAM" id="SSF53850">
    <property type="entry name" value="Periplasmic binding protein-like II"/>
    <property type="match status" value="1"/>
</dbReference>
<evidence type="ECO:0000256" key="2">
    <source>
        <dbReference type="ARBA" id="ARBA00023015"/>
    </source>
</evidence>
<evidence type="ECO:0000256" key="4">
    <source>
        <dbReference type="ARBA" id="ARBA00023163"/>
    </source>
</evidence>
<dbReference type="PROSITE" id="PS50931">
    <property type="entry name" value="HTH_LYSR"/>
    <property type="match status" value="1"/>
</dbReference>
<proteinExistence type="inferred from homology"/>
<dbReference type="OrthoDB" id="9785745at2"/>
<dbReference type="PANTHER" id="PTHR30126">
    <property type="entry name" value="HTH-TYPE TRANSCRIPTIONAL REGULATOR"/>
    <property type="match status" value="1"/>
</dbReference>
<sequence length="292" mass="33188">MILVYIEKYKKVTDVAKELNMKQPSVTFHMKSLEEEMGTVLFESKRGRMILTEAGKALYPYALKITGLAAEAKKVVRDYTTLDKGSLHIGADCITGTYLLPELISLFSDKYPGTRLQLTIKPTHTIHQMLVNQDIDVAFCQSKQSRQGIFDGFQHEELWVDDLVVIFGPTHPFTKLEHLSPQLIAKQFFIQHAEGSFIKEFSLAWSNINVVHLWERIQMDSPEAVKLAVAHNDHISFFTRKGIQQELAQGHLMCLPIPEQTKSTLTSYMAYSADSSQSSLRSEFVAFIKDQM</sequence>
<dbReference type="EMBL" id="LVJH01000074">
    <property type="protein sequence ID" value="OAB32910.1"/>
    <property type="molecule type" value="Genomic_DNA"/>
</dbReference>
<dbReference type="GO" id="GO:0003700">
    <property type="term" value="F:DNA-binding transcription factor activity"/>
    <property type="evidence" value="ECO:0007669"/>
    <property type="project" value="InterPro"/>
</dbReference>
<keyword evidence="4" id="KW-0804">Transcription</keyword>
<feature type="domain" description="HTH lysR-type" evidence="5">
    <location>
        <begin position="1"/>
        <end position="52"/>
    </location>
</feature>
<gene>
    <name evidence="6" type="ORF">PGLA_25845</name>
</gene>
<organism evidence="6 7">
    <name type="scientific">Paenibacillus glacialis</name>
    <dbReference type="NCBI Taxonomy" id="494026"/>
    <lineage>
        <taxon>Bacteria</taxon>
        <taxon>Bacillati</taxon>
        <taxon>Bacillota</taxon>
        <taxon>Bacilli</taxon>
        <taxon>Bacillales</taxon>
        <taxon>Paenibacillaceae</taxon>
        <taxon>Paenibacillus</taxon>
    </lineage>
</organism>
<dbReference type="Gene3D" id="3.40.190.10">
    <property type="entry name" value="Periplasmic binding protein-like II"/>
    <property type="match status" value="2"/>
</dbReference>
<dbReference type="RefSeq" id="WP_068538074.1">
    <property type="nucleotide sequence ID" value="NZ_LVJH01000074.1"/>
</dbReference>
<dbReference type="Pfam" id="PF00126">
    <property type="entry name" value="HTH_1"/>
    <property type="match status" value="1"/>
</dbReference>
<protein>
    <recommendedName>
        <fullName evidence="5">HTH lysR-type domain-containing protein</fullName>
    </recommendedName>
</protein>
<dbReference type="InterPro" id="IPR005119">
    <property type="entry name" value="LysR_subst-bd"/>
</dbReference>
<evidence type="ECO:0000259" key="5">
    <source>
        <dbReference type="PROSITE" id="PS50931"/>
    </source>
</evidence>
<evidence type="ECO:0000313" key="6">
    <source>
        <dbReference type="EMBL" id="OAB32910.1"/>
    </source>
</evidence>
<dbReference type="AlphaFoldDB" id="A0A168BZD1"/>
<dbReference type="STRING" id="494026.PGLA_25845"/>
<keyword evidence="7" id="KW-1185">Reference proteome</keyword>
<dbReference type="Gene3D" id="1.10.10.10">
    <property type="entry name" value="Winged helix-like DNA-binding domain superfamily/Winged helix DNA-binding domain"/>
    <property type="match status" value="1"/>
</dbReference>
<dbReference type="Pfam" id="PF03466">
    <property type="entry name" value="LysR_substrate"/>
    <property type="match status" value="1"/>
</dbReference>
<accession>A0A168BZD1</accession>
<dbReference type="SUPFAM" id="SSF46785">
    <property type="entry name" value="Winged helix' DNA-binding domain"/>
    <property type="match status" value="1"/>
</dbReference>